<comment type="caution">
    <text evidence="2">The sequence shown here is derived from an EMBL/GenBank/DDBJ whole genome shotgun (WGS) entry which is preliminary data.</text>
</comment>
<organism evidence="2 3">
    <name type="scientific">Synaphobranchus kaupii</name>
    <name type="common">Kaup's arrowtooth eel</name>
    <dbReference type="NCBI Taxonomy" id="118154"/>
    <lineage>
        <taxon>Eukaryota</taxon>
        <taxon>Metazoa</taxon>
        <taxon>Chordata</taxon>
        <taxon>Craniata</taxon>
        <taxon>Vertebrata</taxon>
        <taxon>Euteleostomi</taxon>
        <taxon>Actinopterygii</taxon>
        <taxon>Neopterygii</taxon>
        <taxon>Teleostei</taxon>
        <taxon>Anguilliformes</taxon>
        <taxon>Synaphobranchidae</taxon>
        <taxon>Synaphobranchus</taxon>
    </lineage>
</organism>
<dbReference type="Proteomes" id="UP001152622">
    <property type="component" value="Chromosome 1"/>
</dbReference>
<feature type="region of interest" description="Disordered" evidence="1">
    <location>
        <begin position="142"/>
        <end position="193"/>
    </location>
</feature>
<protein>
    <submittedName>
        <fullName evidence="2">Uncharacterized protein</fullName>
    </submittedName>
</protein>
<sequence length="193" mass="20851">MLEESEDPEEVFGRGLDQFKYLAESVRHGQGIGRRGLCCTWRTAPAGRRLRGGSPRSCGLYRGLTATQPNRVNLSAARARCRGSLSSVVRRSRPPPPLWPQLASPAPPACWRSNSLVAPRCPARNLFSRGRDRYSTMRRFARAPEPPGISPPLGAKFTESSLGRAQPPAANLISPTADTAGAHRGWGVGVGEP</sequence>
<feature type="compositionally biased region" description="Gly residues" evidence="1">
    <location>
        <begin position="184"/>
        <end position="193"/>
    </location>
</feature>
<evidence type="ECO:0000256" key="1">
    <source>
        <dbReference type="SAM" id="MobiDB-lite"/>
    </source>
</evidence>
<reference evidence="2" key="1">
    <citation type="journal article" date="2023" name="Science">
        <title>Genome structures resolve the early diversification of teleost fishes.</title>
        <authorList>
            <person name="Parey E."/>
            <person name="Louis A."/>
            <person name="Montfort J."/>
            <person name="Bouchez O."/>
            <person name="Roques C."/>
            <person name="Iampietro C."/>
            <person name="Lluch J."/>
            <person name="Castinel A."/>
            <person name="Donnadieu C."/>
            <person name="Desvignes T."/>
            <person name="Floi Bucao C."/>
            <person name="Jouanno E."/>
            <person name="Wen M."/>
            <person name="Mejri S."/>
            <person name="Dirks R."/>
            <person name="Jansen H."/>
            <person name="Henkel C."/>
            <person name="Chen W.J."/>
            <person name="Zahm M."/>
            <person name="Cabau C."/>
            <person name="Klopp C."/>
            <person name="Thompson A.W."/>
            <person name="Robinson-Rechavi M."/>
            <person name="Braasch I."/>
            <person name="Lecointre G."/>
            <person name="Bobe J."/>
            <person name="Postlethwait J.H."/>
            <person name="Berthelot C."/>
            <person name="Roest Crollius H."/>
            <person name="Guiguen Y."/>
        </authorList>
    </citation>
    <scope>NUCLEOTIDE SEQUENCE</scope>
    <source>
        <strain evidence="2">WJC10195</strain>
    </source>
</reference>
<evidence type="ECO:0000313" key="2">
    <source>
        <dbReference type="EMBL" id="KAJ8381598.1"/>
    </source>
</evidence>
<proteinExistence type="predicted"/>
<keyword evidence="3" id="KW-1185">Reference proteome</keyword>
<dbReference type="AlphaFoldDB" id="A0A9Q1JDD7"/>
<dbReference type="EMBL" id="JAINUF010000001">
    <property type="protein sequence ID" value="KAJ8381598.1"/>
    <property type="molecule type" value="Genomic_DNA"/>
</dbReference>
<accession>A0A9Q1JDD7</accession>
<name>A0A9Q1JDD7_SYNKA</name>
<dbReference type="OrthoDB" id="10654238at2759"/>
<evidence type="ECO:0000313" key="3">
    <source>
        <dbReference type="Proteomes" id="UP001152622"/>
    </source>
</evidence>
<gene>
    <name evidence="2" type="ORF">SKAU_G00023760</name>
</gene>